<organism evidence="1 2">
    <name type="scientific">Nitrolancea hollandica Lb</name>
    <dbReference type="NCBI Taxonomy" id="1129897"/>
    <lineage>
        <taxon>Bacteria</taxon>
        <taxon>Pseudomonadati</taxon>
        <taxon>Thermomicrobiota</taxon>
        <taxon>Thermomicrobia</taxon>
        <taxon>Sphaerobacterales</taxon>
        <taxon>Sphaerobacterineae</taxon>
        <taxon>Sphaerobacteraceae</taxon>
        <taxon>Nitrolancea</taxon>
    </lineage>
</organism>
<protein>
    <submittedName>
        <fullName evidence="1">Uncharacterized protein</fullName>
    </submittedName>
</protein>
<evidence type="ECO:0000313" key="2">
    <source>
        <dbReference type="Proteomes" id="UP000004221"/>
    </source>
</evidence>
<dbReference type="EMBL" id="CAGS01000340">
    <property type="protein sequence ID" value="CCF84837.1"/>
    <property type="molecule type" value="Genomic_DNA"/>
</dbReference>
<dbReference type="AlphaFoldDB" id="I4EJH5"/>
<keyword evidence="2" id="KW-1185">Reference proteome</keyword>
<name>I4EJH5_9BACT</name>
<reference evidence="1 2" key="1">
    <citation type="journal article" date="2012" name="ISME J.">
        <title>Nitrification expanded: discovery, physiology and genomics of a nitrite-oxidizing bacterium from the phylum Chloroflexi.</title>
        <authorList>
            <person name="Sorokin D.Y."/>
            <person name="Lucker S."/>
            <person name="Vejmelkova D."/>
            <person name="Kostrikina N.A."/>
            <person name="Kleerebezem R."/>
            <person name="Rijpstra W.I."/>
            <person name="Damste J.S."/>
            <person name="Le Paslier D."/>
            <person name="Muyzer G."/>
            <person name="Wagner M."/>
            <person name="van Loosdrecht M.C."/>
            <person name="Daims H."/>
        </authorList>
    </citation>
    <scope>NUCLEOTIDE SEQUENCE [LARGE SCALE GENOMIC DNA]</scope>
    <source>
        <strain evidence="2">none</strain>
    </source>
</reference>
<dbReference type="Proteomes" id="UP000004221">
    <property type="component" value="Unassembled WGS sequence"/>
</dbReference>
<sequence>MDDWELRNEIRHIEQETEELEHVLKSQVEHYLFALVAIAYGEDATADQLRSAARRALGEVKVEQDVVEKARRTYFGSGKPKGSS</sequence>
<accession>I4EJH5</accession>
<comment type="caution">
    <text evidence="1">The sequence shown here is derived from an EMBL/GenBank/DDBJ whole genome shotgun (WGS) entry which is preliminary data.</text>
</comment>
<proteinExistence type="predicted"/>
<evidence type="ECO:0000313" key="1">
    <source>
        <dbReference type="EMBL" id="CCF84837.1"/>
    </source>
</evidence>
<dbReference type="RefSeq" id="WP_008479310.1">
    <property type="nucleotide sequence ID" value="NZ_CAGS01000340.1"/>
</dbReference>
<gene>
    <name evidence="1" type="ORF">NITHO_4040003</name>
</gene>